<name>A0A183BWW4_GLOPA</name>
<sequence length="135" mass="14870">MSSSPPLQQQPPQLVTTLADIRWMEPMGTTEATNATTTSASMLNGRHQRLLAWLGTGRVGQYVQRLVTDYATSCKDIAVGMRQRPLRVRHGVAAGDVLLRGLEDLAHIFGTIERKFKSAHRKHFGGTAQDNDDDA</sequence>
<accession>A0A183BWW4</accession>
<evidence type="ECO:0000313" key="2">
    <source>
        <dbReference type="WBParaSite" id="GPLIN_000510300"/>
    </source>
</evidence>
<protein>
    <submittedName>
        <fullName evidence="2">GLTP domain-containing protein</fullName>
    </submittedName>
</protein>
<reference evidence="2" key="2">
    <citation type="submission" date="2016-06" db="UniProtKB">
        <authorList>
            <consortium name="WormBaseParasite"/>
        </authorList>
    </citation>
    <scope>IDENTIFICATION</scope>
</reference>
<dbReference type="AlphaFoldDB" id="A0A183BWW4"/>
<dbReference type="WBParaSite" id="GPLIN_000510300">
    <property type="protein sequence ID" value="GPLIN_000510300"/>
    <property type="gene ID" value="GPLIN_000510300"/>
</dbReference>
<reference evidence="1" key="1">
    <citation type="submission" date="2014-05" db="EMBL/GenBank/DDBJ databases">
        <title>The genome and life-stage specific transcriptomes of Globodera pallida elucidate key aspects of plant parasitism by a cyst nematode.</title>
        <authorList>
            <person name="Cotton J.A."/>
            <person name="Lilley C.J."/>
            <person name="Jones L.M."/>
            <person name="Kikuchi T."/>
            <person name="Reid A.J."/>
            <person name="Thorpe P."/>
            <person name="Tsai I.J."/>
            <person name="Beasley H."/>
            <person name="Blok V."/>
            <person name="Cock P.J.A."/>
            <person name="Van den Akker S.E."/>
            <person name="Holroyd N."/>
            <person name="Hunt M."/>
            <person name="Mantelin S."/>
            <person name="Naghra H."/>
            <person name="Pain A."/>
            <person name="Palomares-Rius J.E."/>
            <person name="Zarowiecki M."/>
            <person name="Berriman M."/>
            <person name="Jones J.T."/>
            <person name="Urwin P.E."/>
        </authorList>
    </citation>
    <scope>NUCLEOTIDE SEQUENCE [LARGE SCALE GENOMIC DNA]</scope>
    <source>
        <strain evidence="1">Lindley</strain>
    </source>
</reference>
<organism evidence="1 2">
    <name type="scientific">Globodera pallida</name>
    <name type="common">Potato cyst nematode worm</name>
    <name type="synonym">Heterodera pallida</name>
    <dbReference type="NCBI Taxonomy" id="36090"/>
    <lineage>
        <taxon>Eukaryota</taxon>
        <taxon>Metazoa</taxon>
        <taxon>Ecdysozoa</taxon>
        <taxon>Nematoda</taxon>
        <taxon>Chromadorea</taxon>
        <taxon>Rhabditida</taxon>
        <taxon>Tylenchina</taxon>
        <taxon>Tylenchomorpha</taxon>
        <taxon>Tylenchoidea</taxon>
        <taxon>Heteroderidae</taxon>
        <taxon>Heteroderinae</taxon>
        <taxon>Globodera</taxon>
    </lineage>
</organism>
<evidence type="ECO:0000313" key="1">
    <source>
        <dbReference type="Proteomes" id="UP000050741"/>
    </source>
</evidence>
<keyword evidence="1" id="KW-1185">Reference proteome</keyword>
<proteinExistence type="predicted"/>
<dbReference type="Proteomes" id="UP000050741">
    <property type="component" value="Unassembled WGS sequence"/>
</dbReference>